<feature type="non-terminal residue" evidence="1">
    <location>
        <position position="21"/>
    </location>
</feature>
<evidence type="ECO:0000313" key="2">
    <source>
        <dbReference type="Proteomes" id="UP000265520"/>
    </source>
</evidence>
<keyword evidence="2" id="KW-1185">Reference proteome</keyword>
<comment type="caution">
    <text evidence="1">The sequence shown here is derived from an EMBL/GenBank/DDBJ whole genome shotgun (WGS) entry which is preliminary data.</text>
</comment>
<organism evidence="1 2">
    <name type="scientific">Trifolium medium</name>
    <dbReference type="NCBI Taxonomy" id="97028"/>
    <lineage>
        <taxon>Eukaryota</taxon>
        <taxon>Viridiplantae</taxon>
        <taxon>Streptophyta</taxon>
        <taxon>Embryophyta</taxon>
        <taxon>Tracheophyta</taxon>
        <taxon>Spermatophyta</taxon>
        <taxon>Magnoliopsida</taxon>
        <taxon>eudicotyledons</taxon>
        <taxon>Gunneridae</taxon>
        <taxon>Pentapetalae</taxon>
        <taxon>rosids</taxon>
        <taxon>fabids</taxon>
        <taxon>Fabales</taxon>
        <taxon>Fabaceae</taxon>
        <taxon>Papilionoideae</taxon>
        <taxon>50 kb inversion clade</taxon>
        <taxon>NPAAA clade</taxon>
        <taxon>Hologalegina</taxon>
        <taxon>IRL clade</taxon>
        <taxon>Trifolieae</taxon>
        <taxon>Trifolium</taxon>
    </lineage>
</organism>
<protein>
    <submittedName>
        <fullName evidence="1">Uncharacterized protein</fullName>
    </submittedName>
</protein>
<proteinExistence type="predicted"/>
<dbReference type="AlphaFoldDB" id="A0A392RFR5"/>
<name>A0A392RFR5_9FABA</name>
<reference evidence="1 2" key="1">
    <citation type="journal article" date="2018" name="Front. Plant Sci.">
        <title>Red Clover (Trifolium pratense) and Zigzag Clover (T. medium) - A Picture of Genomic Similarities and Differences.</title>
        <authorList>
            <person name="Dluhosova J."/>
            <person name="Istvanek J."/>
            <person name="Nedelnik J."/>
            <person name="Repkova J."/>
        </authorList>
    </citation>
    <scope>NUCLEOTIDE SEQUENCE [LARGE SCALE GENOMIC DNA]</scope>
    <source>
        <strain evidence="2">cv. 10/8</strain>
        <tissue evidence="1">Leaf</tissue>
    </source>
</reference>
<evidence type="ECO:0000313" key="1">
    <source>
        <dbReference type="EMBL" id="MCI35057.1"/>
    </source>
</evidence>
<accession>A0A392RFR5</accession>
<dbReference type="EMBL" id="LXQA010219763">
    <property type="protein sequence ID" value="MCI35057.1"/>
    <property type="molecule type" value="Genomic_DNA"/>
</dbReference>
<dbReference type="Proteomes" id="UP000265520">
    <property type="component" value="Unassembled WGS sequence"/>
</dbReference>
<sequence length="21" mass="2580">MLFYASEKYPVEDSYCKYITE</sequence>